<dbReference type="Proteomes" id="UP000054477">
    <property type="component" value="Unassembled WGS sequence"/>
</dbReference>
<keyword evidence="4" id="KW-1185">Reference proteome</keyword>
<dbReference type="AlphaFoldDB" id="A0A0C9XWZ2"/>
<evidence type="ECO:0000313" key="3">
    <source>
        <dbReference type="EMBL" id="KIK06139.1"/>
    </source>
</evidence>
<keyword evidence="1" id="KW-0472">Membrane</keyword>
<feature type="transmembrane region" description="Helical" evidence="1">
    <location>
        <begin position="193"/>
        <end position="218"/>
    </location>
</feature>
<dbReference type="OrthoDB" id="3037750at2759"/>
<feature type="signal peptide" evidence="2">
    <location>
        <begin position="1"/>
        <end position="22"/>
    </location>
</feature>
<protein>
    <submittedName>
        <fullName evidence="3">Uncharacterized protein</fullName>
    </submittedName>
</protein>
<feature type="transmembrane region" description="Helical" evidence="1">
    <location>
        <begin position="328"/>
        <end position="351"/>
    </location>
</feature>
<keyword evidence="2" id="KW-0732">Signal</keyword>
<feature type="chain" id="PRO_5002223028" evidence="2">
    <location>
        <begin position="23"/>
        <end position="364"/>
    </location>
</feature>
<evidence type="ECO:0000256" key="2">
    <source>
        <dbReference type="SAM" id="SignalP"/>
    </source>
</evidence>
<accession>A0A0C9XWZ2</accession>
<dbReference type="STRING" id="1095629.A0A0C9XWZ2"/>
<sequence>MFLMRIASITFLLGWLPSHTDTEKQLWMGSQVGHSKHSRGYAIQRDFFSDRSRRFLYTNISWNHQCDAFEFRYSFPSTACSNYFVQCDGFANPESEKLGVVNAILAWVWPILLGLFVNTNTLILLNLPAYHRGRALHILHGLSDDDDSQSQLKAWEQLIRPLMEEWKIVCVLATLTFGAALAMFQIPSFNNNFIIPALAYLTLIFTTTAILLSSIVIIHLGGETRDPVFIQTWLEVCLRTKLPVVSSPRLFMLQNFRSTDHRSLWGAWIIVSLPSVWTVWGSLSFFSSVVFLFWSGSGATAIGTADTAMGSSLTASNSAMSLEPSTDIPSLLTAIALLGFFNILGVVFSFWKQGRRQSTVLEAA</sequence>
<evidence type="ECO:0000313" key="4">
    <source>
        <dbReference type="Proteomes" id="UP000054477"/>
    </source>
</evidence>
<dbReference type="HOGENOM" id="CLU_799425_0_0_1"/>
<reference evidence="3 4" key="1">
    <citation type="submission" date="2014-04" db="EMBL/GenBank/DDBJ databases">
        <authorList>
            <consortium name="DOE Joint Genome Institute"/>
            <person name="Kuo A."/>
            <person name="Kohler A."/>
            <person name="Nagy L.G."/>
            <person name="Floudas D."/>
            <person name="Copeland A."/>
            <person name="Barry K.W."/>
            <person name="Cichocki N."/>
            <person name="Veneault-Fourrey C."/>
            <person name="LaButti K."/>
            <person name="Lindquist E.A."/>
            <person name="Lipzen A."/>
            <person name="Lundell T."/>
            <person name="Morin E."/>
            <person name="Murat C."/>
            <person name="Sun H."/>
            <person name="Tunlid A."/>
            <person name="Henrissat B."/>
            <person name="Grigoriev I.V."/>
            <person name="Hibbett D.S."/>
            <person name="Martin F."/>
            <person name="Nordberg H.P."/>
            <person name="Cantor M.N."/>
            <person name="Hua S.X."/>
        </authorList>
    </citation>
    <scope>NUCLEOTIDE SEQUENCE [LARGE SCALE GENOMIC DNA]</scope>
    <source>
        <strain evidence="3 4">LaAM-08-1</strain>
    </source>
</reference>
<proteinExistence type="predicted"/>
<keyword evidence="1" id="KW-1133">Transmembrane helix</keyword>
<feature type="transmembrane region" description="Helical" evidence="1">
    <location>
        <begin position="168"/>
        <end position="187"/>
    </location>
</feature>
<name>A0A0C9XWZ2_9AGAR</name>
<organism evidence="3 4">
    <name type="scientific">Laccaria amethystina LaAM-08-1</name>
    <dbReference type="NCBI Taxonomy" id="1095629"/>
    <lineage>
        <taxon>Eukaryota</taxon>
        <taxon>Fungi</taxon>
        <taxon>Dikarya</taxon>
        <taxon>Basidiomycota</taxon>
        <taxon>Agaricomycotina</taxon>
        <taxon>Agaricomycetes</taxon>
        <taxon>Agaricomycetidae</taxon>
        <taxon>Agaricales</taxon>
        <taxon>Agaricineae</taxon>
        <taxon>Hydnangiaceae</taxon>
        <taxon>Laccaria</taxon>
    </lineage>
</organism>
<feature type="transmembrane region" description="Helical" evidence="1">
    <location>
        <begin position="104"/>
        <end position="127"/>
    </location>
</feature>
<evidence type="ECO:0000256" key="1">
    <source>
        <dbReference type="SAM" id="Phobius"/>
    </source>
</evidence>
<keyword evidence="1" id="KW-0812">Transmembrane</keyword>
<feature type="transmembrane region" description="Helical" evidence="1">
    <location>
        <begin position="265"/>
        <end position="294"/>
    </location>
</feature>
<reference evidence="4" key="2">
    <citation type="submission" date="2015-01" db="EMBL/GenBank/DDBJ databases">
        <title>Evolutionary Origins and Diversification of the Mycorrhizal Mutualists.</title>
        <authorList>
            <consortium name="DOE Joint Genome Institute"/>
            <consortium name="Mycorrhizal Genomics Consortium"/>
            <person name="Kohler A."/>
            <person name="Kuo A."/>
            <person name="Nagy L.G."/>
            <person name="Floudas D."/>
            <person name="Copeland A."/>
            <person name="Barry K.W."/>
            <person name="Cichocki N."/>
            <person name="Veneault-Fourrey C."/>
            <person name="LaButti K."/>
            <person name="Lindquist E.A."/>
            <person name="Lipzen A."/>
            <person name="Lundell T."/>
            <person name="Morin E."/>
            <person name="Murat C."/>
            <person name="Riley R."/>
            <person name="Ohm R."/>
            <person name="Sun H."/>
            <person name="Tunlid A."/>
            <person name="Henrissat B."/>
            <person name="Grigoriev I.V."/>
            <person name="Hibbett D.S."/>
            <person name="Martin F."/>
        </authorList>
    </citation>
    <scope>NUCLEOTIDE SEQUENCE [LARGE SCALE GENOMIC DNA]</scope>
    <source>
        <strain evidence="4">LaAM-08-1</strain>
    </source>
</reference>
<gene>
    <name evidence="3" type="ORF">K443DRAFT_310115</name>
</gene>
<dbReference type="EMBL" id="KN838555">
    <property type="protein sequence ID" value="KIK06139.1"/>
    <property type="molecule type" value="Genomic_DNA"/>
</dbReference>